<keyword evidence="3" id="KW-1185">Reference proteome</keyword>
<dbReference type="Proteomes" id="UP001368270">
    <property type="component" value="Unassembled WGS sequence"/>
</dbReference>
<evidence type="ECO:0000313" key="2">
    <source>
        <dbReference type="EMBL" id="MEJ5219988.1"/>
    </source>
</evidence>
<proteinExistence type="predicted"/>
<evidence type="ECO:0000256" key="1">
    <source>
        <dbReference type="SAM" id="MobiDB-lite"/>
    </source>
</evidence>
<feature type="region of interest" description="Disordered" evidence="1">
    <location>
        <begin position="1"/>
        <end position="22"/>
    </location>
</feature>
<gene>
    <name evidence="2" type="ORF">WG622_17165</name>
</gene>
<organism evidence="2 3">
    <name type="scientific">Cognatishimia coralii</name>
    <dbReference type="NCBI Taxonomy" id="3083254"/>
    <lineage>
        <taxon>Bacteria</taxon>
        <taxon>Pseudomonadati</taxon>
        <taxon>Pseudomonadota</taxon>
        <taxon>Alphaproteobacteria</taxon>
        <taxon>Rhodobacterales</taxon>
        <taxon>Paracoccaceae</taxon>
        <taxon>Cognatishimia</taxon>
    </lineage>
</organism>
<dbReference type="EMBL" id="JBBGAZ010000014">
    <property type="protein sequence ID" value="MEJ5219988.1"/>
    <property type="molecule type" value="Genomic_DNA"/>
</dbReference>
<accession>A0ABU8QKR2</accession>
<reference evidence="2 3" key="1">
    <citation type="submission" date="2024-03" db="EMBL/GenBank/DDBJ databases">
        <title>Cognatishimia coralii sp. nov., a marine bacterium isolated from coral surrounding seawater.</title>
        <authorList>
            <person name="Liu X."/>
            <person name="Liu S."/>
            <person name="Sun H."/>
            <person name="Zhang Y."/>
        </authorList>
    </citation>
    <scope>NUCLEOTIDE SEQUENCE [LARGE SCALE GENOMIC DNA]</scope>
    <source>
        <strain evidence="2 3">D5M38</strain>
    </source>
</reference>
<evidence type="ECO:0000313" key="3">
    <source>
        <dbReference type="Proteomes" id="UP001368270"/>
    </source>
</evidence>
<comment type="caution">
    <text evidence="2">The sequence shown here is derived from an EMBL/GenBank/DDBJ whole genome shotgun (WGS) entry which is preliminary data.</text>
</comment>
<protein>
    <submittedName>
        <fullName evidence="2">Uncharacterized protein</fullName>
    </submittedName>
</protein>
<sequence>MPDVKRSKAISISKSPPAMRNAPSVIPKLERIENPKTIKSAIIRKYATAPAKAACFFSRALRLAMTPM</sequence>
<name>A0ABU8QKR2_9RHOB</name>